<dbReference type="RefSeq" id="XP_001795466.1">
    <property type="nucleotide sequence ID" value="XM_001795414.1"/>
</dbReference>
<accession>Q0UT60</accession>
<organism evidence="2 3">
    <name type="scientific">Phaeosphaeria nodorum (strain SN15 / ATCC MYA-4574 / FGSC 10173)</name>
    <name type="common">Glume blotch fungus</name>
    <name type="synonym">Parastagonospora nodorum</name>
    <dbReference type="NCBI Taxonomy" id="321614"/>
    <lineage>
        <taxon>Eukaryota</taxon>
        <taxon>Fungi</taxon>
        <taxon>Dikarya</taxon>
        <taxon>Ascomycota</taxon>
        <taxon>Pezizomycotina</taxon>
        <taxon>Dothideomycetes</taxon>
        <taxon>Pleosporomycetidae</taxon>
        <taxon>Pleosporales</taxon>
        <taxon>Pleosporineae</taxon>
        <taxon>Phaeosphaeriaceae</taxon>
        <taxon>Parastagonospora</taxon>
    </lineage>
</organism>
<feature type="compositionally biased region" description="Low complexity" evidence="1">
    <location>
        <begin position="25"/>
        <end position="38"/>
    </location>
</feature>
<dbReference type="KEGG" id="pno:SNOG_05054"/>
<evidence type="ECO:0000256" key="1">
    <source>
        <dbReference type="SAM" id="MobiDB-lite"/>
    </source>
</evidence>
<dbReference type="EMBL" id="CH445331">
    <property type="protein sequence ID" value="EAT87445.1"/>
    <property type="molecule type" value="Genomic_DNA"/>
</dbReference>
<name>Q0UT60_PHANO</name>
<proteinExistence type="predicted"/>
<dbReference type="AlphaFoldDB" id="Q0UT60"/>
<evidence type="ECO:0000313" key="2">
    <source>
        <dbReference type="EMBL" id="EAT87445.1"/>
    </source>
</evidence>
<dbReference type="GeneID" id="5972341"/>
<dbReference type="Proteomes" id="UP000001055">
    <property type="component" value="Unassembled WGS sequence"/>
</dbReference>
<feature type="compositionally biased region" description="Polar residues" evidence="1">
    <location>
        <begin position="10"/>
        <end position="24"/>
    </location>
</feature>
<dbReference type="InParanoid" id="Q0UT60"/>
<protein>
    <submittedName>
        <fullName evidence="2">Uncharacterized protein</fullName>
    </submittedName>
</protein>
<evidence type="ECO:0000313" key="3">
    <source>
        <dbReference type="Proteomes" id="UP000001055"/>
    </source>
</evidence>
<reference evidence="3" key="1">
    <citation type="journal article" date="2007" name="Plant Cell">
        <title>Dothideomycete-plant interactions illuminated by genome sequencing and EST analysis of the wheat pathogen Stagonospora nodorum.</title>
        <authorList>
            <person name="Hane J.K."/>
            <person name="Lowe R.G."/>
            <person name="Solomon P.S."/>
            <person name="Tan K.C."/>
            <person name="Schoch C.L."/>
            <person name="Spatafora J.W."/>
            <person name="Crous P.W."/>
            <person name="Kodira C."/>
            <person name="Birren B.W."/>
            <person name="Galagan J.E."/>
            <person name="Torriani S.F."/>
            <person name="McDonald B.A."/>
            <person name="Oliver R.P."/>
        </authorList>
    </citation>
    <scope>NUCLEOTIDE SEQUENCE [LARGE SCALE GENOMIC DNA]</scope>
    <source>
        <strain evidence="3">SN15 / ATCC MYA-4574 / FGSC 10173</strain>
    </source>
</reference>
<sequence>MPFNRHRPQISRSDPTNSEKYSLTLSKHSSLKRQLLSSKSGTNEVLQLDALRHSLQSQSHNPHR</sequence>
<gene>
    <name evidence="2" type="ORF">SNOG_05054</name>
</gene>
<feature type="region of interest" description="Disordered" evidence="1">
    <location>
        <begin position="1"/>
        <end position="38"/>
    </location>
</feature>